<comment type="caution">
    <text evidence="1">The sequence shown here is derived from an EMBL/GenBank/DDBJ whole genome shotgun (WGS) entry which is preliminary data.</text>
</comment>
<reference evidence="1 2" key="1">
    <citation type="submission" date="2019-05" db="EMBL/GenBank/DDBJ databases">
        <title>Another draft genome of Portunus trituberculatus and its Hox gene families provides insights of decapod evolution.</title>
        <authorList>
            <person name="Jeong J.-H."/>
            <person name="Song I."/>
            <person name="Kim S."/>
            <person name="Choi T."/>
            <person name="Kim D."/>
            <person name="Ryu S."/>
            <person name="Kim W."/>
        </authorList>
    </citation>
    <scope>NUCLEOTIDE SEQUENCE [LARGE SCALE GENOMIC DNA]</scope>
    <source>
        <tissue evidence="1">Muscle</tissue>
    </source>
</reference>
<evidence type="ECO:0000313" key="2">
    <source>
        <dbReference type="Proteomes" id="UP000324222"/>
    </source>
</evidence>
<sequence length="100" mass="11236">MTRELHRNSSPPQGWCTTELHVARSCFLLSPVGRTASVCQILPPSPSSDTEKERYPSFLCNANVGHVDIGGEDSLVYSQMCDCSWFVTLRGRWDWNVCLT</sequence>
<evidence type="ECO:0000313" key="1">
    <source>
        <dbReference type="EMBL" id="MPC47274.1"/>
    </source>
</evidence>
<dbReference type="EMBL" id="VSRR010007648">
    <property type="protein sequence ID" value="MPC47274.1"/>
    <property type="molecule type" value="Genomic_DNA"/>
</dbReference>
<proteinExistence type="predicted"/>
<dbReference type="AlphaFoldDB" id="A0A5B7FSC0"/>
<dbReference type="Proteomes" id="UP000324222">
    <property type="component" value="Unassembled WGS sequence"/>
</dbReference>
<protein>
    <submittedName>
        <fullName evidence="1">Uncharacterized protein</fullName>
    </submittedName>
</protein>
<organism evidence="1 2">
    <name type="scientific">Portunus trituberculatus</name>
    <name type="common">Swimming crab</name>
    <name type="synonym">Neptunus trituberculatus</name>
    <dbReference type="NCBI Taxonomy" id="210409"/>
    <lineage>
        <taxon>Eukaryota</taxon>
        <taxon>Metazoa</taxon>
        <taxon>Ecdysozoa</taxon>
        <taxon>Arthropoda</taxon>
        <taxon>Crustacea</taxon>
        <taxon>Multicrustacea</taxon>
        <taxon>Malacostraca</taxon>
        <taxon>Eumalacostraca</taxon>
        <taxon>Eucarida</taxon>
        <taxon>Decapoda</taxon>
        <taxon>Pleocyemata</taxon>
        <taxon>Brachyura</taxon>
        <taxon>Eubrachyura</taxon>
        <taxon>Portunoidea</taxon>
        <taxon>Portunidae</taxon>
        <taxon>Portuninae</taxon>
        <taxon>Portunus</taxon>
    </lineage>
</organism>
<accession>A0A5B7FSC0</accession>
<name>A0A5B7FSC0_PORTR</name>
<gene>
    <name evidence="1" type="ORF">E2C01_041016</name>
</gene>
<keyword evidence="2" id="KW-1185">Reference proteome</keyword>